<keyword evidence="3" id="KW-1185">Reference proteome</keyword>
<dbReference type="Pfam" id="PF13801">
    <property type="entry name" value="Metal_resist"/>
    <property type="match status" value="1"/>
</dbReference>
<name>A0AA96GA92_9BACT</name>
<organism evidence="2 3">
    <name type="scientific">Candidatus Nitrospira allomarina</name>
    <dbReference type="NCBI Taxonomy" id="3020900"/>
    <lineage>
        <taxon>Bacteria</taxon>
        <taxon>Pseudomonadati</taxon>
        <taxon>Nitrospirota</taxon>
        <taxon>Nitrospiria</taxon>
        <taxon>Nitrospirales</taxon>
        <taxon>Nitrospiraceae</taxon>
        <taxon>Nitrospira</taxon>
    </lineage>
</organism>
<dbReference type="AlphaFoldDB" id="A0AA96GA92"/>
<reference evidence="2 3" key="1">
    <citation type="submission" date="2023-01" db="EMBL/GenBank/DDBJ databases">
        <title>Cultivation and genomic characterization of new, ubiquitous marine nitrite-oxidizing bacteria from the Nitrospirales.</title>
        <authorList>
            <person name="Mueller A.J."/>
            <person name="Daebeler A."/>
            <person name="Herbold C.W."/>
            <person name="Kirkegaard R.H."/>
            <person name="Daims H."/>
        </authorList>
    </citation>
    <scope>NUCLEOTIDE SEQUENCE [LARGE SCALE GENOMIC DNA]</scope>
    <source>
        <strain evidence="2 3">VA</strain>
    </source>
</reference>
<protein>
    <submittedName>
        <fullName evidence="2">Periplasmic heavy metal sensor</fullName>
    </submittedName>
</protein>
<proteinExistence type="predicted"/>
<sequence>MQGFKHFMVVVGMVTLVIGGTGPLVEANPGSAHDPHGKQPHAGMGYAESDHEGMEHHGGLSPLDMKEELGLSEEQVTRLLPLELDYRKTMIQNGADLRVAMVDMGTLMDAKQADMAAIPRKVDEISQLQKNMMMYRVGVYLKVKEVLSPVQYEQFRSRIREHMEGMAIRGGQMTEGKNPHAEYSEKSHGHGGGIEKNHP</sequence>
<feature type="region of interest" description="Disordered" evidence="1">
    <location>
        <begin position="171"/>
        <end position="199"/>
    </location>
</feature>
<dbReference type="InterPro" id="IPR025961">
    <property type="entry name" value="Metal_resist"/>
</dbReference>
<dbReference type="Gene3D" id="1.20.120.1490">
    <property type="match status" value="1"/>
</dbReference>
<gene>
    <name evidence="2" type="ORF">PP769_17870</name>
</gene>
<dbReference type="RefSeq" id="WP_312642775.1">
    <property type="nucleotide sequence ID" value="NZ_CP116967.1"/>
</dbReference>
<evidence type="ECO:0000313" key="3">
    <source>
        <dbReference type="Proteomes" id="UP001302719"/>
    </source>
</evidence>
<feature type="region of interest" description="Disordered" evidence="1">
    <location>
        <begin position="27"/>
        <end position="63"/>
    </location>
</feature>
<evidence type="ECO:0000256" key="1">
    <source>
        <dbReference type="SAM" id="MobiDB-lite"/>
    </source>
</evidence>
<feature type="compositionally biased region" description="Basic and acidic residues" evidence="1">
    <location>
        <begin position="48"/>
        <end position="63"/>
    </location>
</feature>
<evidence type="ECO:0000313" key="2">
    <source>
        <dbReference type="EMBL" id="WNM57816.1"/>
    </source>
</evidence>
<dbReference type="Proteomes" id="UP001302719">
    <property type="component" value="Chromosome"/>
</dbReference>
<dbReference type="EMBL" id="CP116967">
    <property type="protein sequence ID" value="WNM57816.1"/>
    <property type="molecule type" value="Genomic_DNA"/>
</dbReference>
<dbReference type="KEGG" id="nall:PP769_17870"/>
<accession>A0AA96GA92</accession>
<feature type="compositionally biased region" description="Basic and acidic residues" evidence="1">
    <location>
        <begin position="177"/>
        <end position="199"/>
    </location>
</feature>